<name>A0A1V6LZM7_9BACT</name>
<feature type="domain" description="FecR protein" evidence="6">
    <location>
        <begin position="350"/>
        <end position="435"/>
    </location>
</feature>
<protein>
    <recommendedName>
        <fullName evidence="5">Sec-independent protein translocase protein TatC</fullName>
    </recommendedName>
</protein>
<dbReference type="HAMAP" id="MF_00902">
    <property type="entry name" value="TatC"/>
    <property type="match status" value="1"/>
</dbReference>
<keyword evidence="5" id="KW-0653">Protein transport</keyword>
<dbReference type="AlphaFoldDB" id="A0A1V6LZM7"/>
<reference evidence="7 8" key="1">
    <citation type="journal article" date="2016" name="Genome Announc.">
        <title>Draft Genome Sequence of the Anaerobic Ammonium-Oxidizing Bacterium 'Candidatus Brocadia sp. 40'.</title>
        <authorList>
            <person name="Ali M."/>
            <person name="Haroon M.F."/>
            <person name="Narita Y."/>
            <person name="Zhang L."/>
            <person name="Rangel Shaw D."/>
            <person name="Okabe S."/>
            <person name="Saikaly P.E."/>
        </authorList>
    </citation>
    <scope>NUCLEOTIDE SEQUENCE [LARGE SCALE GENOMIC DNA]</scope>
    <source>
        <strain evidence="7 8">40</strain>
    </source>
</reference>
<gene>
    <name evidence="5" type="primary">tatC</name>
    <name evidence="7" type="ORF">BIY37_07780</name>
</gene>
<comment type="subcellular location">
    <subcellularLocation>
        <location evidence="5">Cell membrane</location>
        <topology evidence="5">Multi-pass membrane protein</topology>
    </subcellularLocation>
    <subcellularLocation>
        <location evidence="1">Membrane</location>
        <topology evidence="1">Multi-pass membrane protein</topology>
    </subcellularLocation>
</comment>
<evidence type="ECO:0000256" key="1">
    <source>
        <dbReference type="ARBA" id="ARBA00004141"/>
    </source>
</evidence>
<dbReference type="Pfam" id="PF04773">
    <property type="entry name" value="FecR"/>
    <property type="match status" value="1"/>
</dbReference>
<dbReference type="Pfam" id="PF00902">
    <property type="entry name" value="TatC"/>
    <property type="match status" value="1"/>
</dbReference>
<dbReference type="GO" id="GO:0043953">
    <property type="term" value="P:protein transport by the Tat complex"/>
    <property type="evidence" value="ECO:0007669"/>
    <property type="project" value="UniProtKB-UniRule"/>
</dbReference>
<feature type="transmembrane region" description="Helical" evidence="5">
    <location>
        <begin position="202"/>
        <end position="226"/>
    </location>
</feature>
<organism evidence="7 8">
    <name type="scientific">Candidatus Brocadia sapporoensis</name>
    <dbReference type="NCBI Taxonomy" id="392547"/>
    <lineage>
        <taxon>Bacteria</taxon>
        <taxon>Pseudomonadati</taxon>
        <taxon>Planctomycetota</taxon>
        <taxon>Candidatus Brocadiia</taxon>
        <taxon>Candidatus Brocadiales</taxon>
        <taxon>Candidatus Brocadiaceae</taxon>
        <taxon>Candidatus Brocadia</taxon>
    </lineage>
</organism>
<keyword evidence="5" id="KW-0811">Translocation</keyword>
<feature type="transmembrane region" description="Helical" evidence="5">
    <location>
        <begin position="261"/>
        <end position="281"/>
    </location>
</feature>
<dbReference type="InterPro" id="IPR019820">
    <property type="entry name" value="Sec-indep_translocase_CS"/>
</dbReference>
<feature type="transmembrane region" description="Helical" evidence="5">
    <location>
        <begin position="116"/>
        <end position="143"/>
    </location>
</feature>
<dbReference type="PANTHER" id="PTHR30371:SF0">
    <property type="entry name" value="SEC-INDEPENDENT PROTEIN TRANSLOCASE PROTEIN TATC, CHLOROPLASTIC-RELATED"/>
    <property type="match status" value="1"/>
</dbReference>
<evidence type="ECO:0000256" key="5">
    <source>
        <dbReference type="HAMAP-Rule" id="MF_00902"/>
    </source>
</evidence>
<keyword evidence="5" id="KW-1003">Cell membrane</keyword>
<dbReference type="PANTHER" id="PTHR30371">
    <property type="entry name" value="SEC-INDEPENDENT PROTEIN TRANSLOCASE PROTEIN TATC"/>
    <property type="match status" value="1"/>
</dbReference>
<feature type="transmembrane region" description="Helical" evidence="5">
    <location>
        <begin position="65"/>
        <end position="86"/>
    </location>
</feature>
<dbReference type="Proteomes" id="UP000242219">
    <property type="component" value="Unassembled WGS sequence"/>
</dbReference>
<comment type="caution">
    <text evidence="7">The sequence shown here is derived from an EMBL/GenBank/DDBJ whole genome shotgun (WGS) entry which is preliminary data.</text>
</comment>
<evidence type="ECO:0000313" key="8">
    <source>
        <dbReference type="Proteomes" id="UP000242219"/>
    </source>
</evidence>
<accession>A0A1V6LZM7</accession>
<feature type="transmembrane region" description="Helical" evidence="5">
    <location>
        <begin position="238"/>
        <end position="255"/>
    </location>
</feature>
<comment type="function">
    <text evidence="5">Part of the twin-arginine translocation (Tat) system that transports large folded proteins containing a characteristic twin-arginine motif in their signal peptide across membranes.</text>
</comment>
<sequence>MLLVILETCLYYKPFNFCTAGYAFIVNTTQGEPDVKETKPEEAKHETESIRMPLGAHLEEMRRRVVYSLVSIVLCFILCWFFKVQILDIAKRPHKYAMEKVGLSTELQVLSYQEGFYAYMKLCFITSVFLAYPFVIYQIWQFVSSGLYKREQRYVLLFLPISYAAFVVGGLFGYFLLIPFGLQFLISILGPGIQPIITMQDYVSFVFMLTVALGLVFQLPLLMLLLSKIRFISPDKFIAWRKYAVLVIFIIAAIVTPPDPFTQIMTAIPMIVLYELGILIARPTKKGFTFLGMIVGGGLMLLFVFYFYLTHKGGEVNLLDTRGEVLFMYPEGREWERVSNHTHFRNGIALKTGGEGRTALSAKKGVYVGMDENTEVHFLDPRKIRLTSGQILISTKGLEMPLEIDTPNGRIRTQGGTLNIVAKDFVTIVTAVKGDAILFMEGEEKKLLEGRQHKMSIGGEPVDIGAIITWSEGVINKPEGSK</sequence>
<dbReference type="InterPro" id="IPR006860">
    <property type="entry name" value="FecR"/>
</dbReference>
<keyword evidence="8" id="KW-1185">Reference proteome</keyword>
<evidence type="ECO:0000313" key="7">
    <source>
        <dbReference type="EMBL" id="OQD45593.1"/>
    </source>
</evidence>
<dbReference type="NCBIfam" id="TIGR00945">
    <property type="entry name" value="tatC"/>
    <property type="match status" value="1"/>
</dbReference>
<keyword evidence="5" id="KW-0813">Transport</keyword>
<keyword evidence="3 5" id="KW-1133">Transmembrane helix</keyword>
<comment type="similarity">
    <text evidence="5">Belongs to the TatC family.</text>
</comment>
<evidence type="ECO:0000256" key="2">
    <source>
        <dbReference type="ARBA" id="ARBA00022692"/>
    </source>
</evidence>
<evidence type="ECO:0000256" key="3">
    <source>
        <dbReference type="ARBA" id="ARBA00022989"/>
    </source>
</evidence>
<dbReference type="PRINTS" id="PR01840">
    <property type="entry name" value="TATCFAMILY"/>
</dbReference>
<comment type="subunit">
    <text evidence="5">Forms a complex with TatA.</text>
</comment>
<dbReference type="InterPro" id="IPR002033">
    <property type="entry name" value="TatC"/>
</dbReference>
<dbReference type="EMBL" id="MJUW02000082">
    <property type="protein sequence ID" value="OQD45593.1"/>
    <property type="molecule type" value="Genomic_DNA"/>
</dbReference>
<dbReference type="GO" id="GO:0065002">
    <property type="term" value="P:intracellular protein transmembrane transport"/>
    <property type="evidence" value="ECO:0007669"/>
    <property type="project" value="TreeGrafter"/>
</dbReference>
<proteinExistence type="inferred from homology"/>
<keyword evidence="4 5" id="KW-0472">Membrane</keyword>
<keyword evidence="2 5" id="KW-0812">Transmembrane</keyword>
<evidence type="ECO:0000259" key="6">
    <source>
        <dbReference type="Pfam" id="PF04773"/>
    </source>
</evidence>
<evidence type="ECO:0000256" key="4">
    <source>
        <dbReference type="ARBA" id="ARBA00023136"/>
    </source>
</evidence>
<dbReference type="PROSITE" id="PS01218">
    <property type="entry name" value="TATC"/>
    <property type="match status" value="1"/>
</dbReference>
<dbReference type="GO" id="GO:0009977">
    <property type="term" value="F:proton motive force dependent protein transmembrane transporter activity"/>
    <property type="evidence" value="ECO:0007669"/>
    <property type="project" value="TreeGrafter"/>
</dbReference>
<feature type="transmembrane region" description="Helical" evidence="5">
    <location>
        <begin position="155"/>
        <end position="182"/>
    </location>
</feature>
<feature type="transmembrane region" description="Helical" evidence="5">
    <location>
        <begin position="288"/>
        <end position="309"/>
    </location>
</feature>
<dbReference type="GO" id="GO:0033281">
    <property type="term" value="C:TAT protein transport complex"/>
    <property type="evidence" value="ECO:0007669"/>
    <property type="project" value="UniProtKB-UniRule"/>
</dbReference>